<accession>A0A194WXN6</accession>
<evidence type="ECO:0000256" key="2">
    <source>
        <dbReference type="ARBA" id="ARBA00007732"/>
    </source>
</evidence>
<feature type="compositionally biased region" description="Low complexity" evidence="7">
    <location>
        <begin position="1"/>
        <end position="24"/>
    </location>
</feature>
<dbReference type="Pfam" id="PF10256">
    <property type="entry name" value="Erf4"/>
    <property type="match status" value="1"/>
</dbReference>
<evidence type="ECO:0000256" key="1">
    <source>
        <dbReference type="ARBA" id="ARBA00004406"/>
    </source>
</evidence>
<dbReference type="Proteomes" id="UP000070700">
    <property type="component" value="Unassembled WGS sequence"/>
</dbReference>
<dbReference type="OrthoDB" id="5377273at2759"/>
<comment type="similarity">
    <text evidence="2">Belongs to the ERF4 family.</text>
</comment>
<keyword evidence="5" id="KW-0256">Endoplasmic reticulum</keyword>
<dbReference type="PANTHER" id="PTHR13254:SF0">
    <property type="entry name" value="GOLGIN SUBFAMILY A MEMBER 7_ERF4 DOMAIN-CONTAINING PROTEIN"/>
    <property type="match status" value="1"/>
</dbReference>
<evidence type="ECO:0000256" key="4">
    <source>
        <dbReference type="ARBA" id="ARBA00018463"/>
    </source>
</evidence>
<dbReference type="GO" id="GO:0006612">
    <property type="term" value="P:protein targeting to membrane"/>
    <property type="evidence" value="ECO:0007669"/>
    <property type="project" value="TreeGrafter"/>
</dbReference>
<evidence type="ECO:0000256" key="5">
    <source>
        <dbReference type="ARBA" id="ARBA00022824"/>
    </source>
</evidence>
<comment type="subunit">
    <text evidence="3">Interacts with ERF2.</text>
</comment>
<dbReference type="RefSeq" id="XP_018067098.1">
    <property type="nucleotide sequence ID" value="XM_018222883.1"/>
</dbReference>
<evidence type="ECO:0000259" key="8">
    <source>
        <dbReference type="Pfam" id="PF10256"/>
    </source>
</evidence>
<evidence type="ECO:0000256" key="6">
    <source>
        <dbReference type="ARBA" id="ARBA00023136"/>
    </source>
</evidence>
<dbReference type="GeneID" id="28832609"/>
<evidence type="ECO:0000313" key="9">
    <source>
        <dbReference type="EMBL" id="KUJ12743.1"/>
    </source>
</evidence>
<organism evidence="9 10">
    <name type="scientific">Mollisia scopiformis</name>
    <name type="common">Conifer needle endophyte fungus</name>
    <name type="synonym">Phialocephala scopiformis</name>
    <dbReference type="NCBI Taxonomy" id="149040"/>
    <lineage>
        <taxon>Eukaryota</taxon>
        <taxon>Fungi</taxon>
        <taxon>Dikarya</taxon>
        <taxon>Ascomycota</taxon>
        <taxon>Pezizomycotina</taxon>
        <taxon>Leotiomycetes</taxon>
        <taxon>Helotiales</taxon>
        <taxon>Mollisiaceae</taxon>
        <taxon>Mollisia</taxon>
    </lineage>
</organism>
<feature type="region of interest" description="Disordered" evidence="7">
    <location>
        <begin position="1"/>
        <end position="289"/>
    </location>
</feature>
<dbReference type="InterPro" id="IPR019383">
    <property type="entry name" value="Golgin_A_7/ERF4"/>
</dbReference>
<feature type="compositionally biased region" description="Pro residues" evidence="7">
    <location>
        <begin position="66"/>
        <end position="94"/>
    </location>
</feature>
<comment type="subcellular location">
    <subcellularLocation>
        <location evidence="1">Endoplasmic reticulum membrane</location>
        <topology evidence="1">Peripheral membrane protein</topology>
    </subcellularLocation>
</comment>
<feature type="domain" description="Golgin subfamily A member 7/ERF4" evidence="8">
    <location>
        <begin position="394"/>
        <end position="517"/>
    </location>
</feature>
<gene>
    <name evidence="9" type="ORF">LY89DRAFT_785331</name>
</gene>
<keyword evidence="6" id="KW-0472">Membrane</keyword>
<dbReference type="GO" id="GO:0005789">
    <property type="term" value="C:endoplasmic reticulum membrane"/>
    <property type="evidence" value="ECO:0007669"/>
    <property type="project" value="UniProtKB-SubCell"/>
</dbReference>
<feature type="region of interest" description="Disordered" evidence="7">
    <location>
        <begin position="317"/>
        <end position="337"/>
    </location>
</feature>
<dbReference type="STRING" id="149040.A0A194WXN6"/>
<feature type="compositionally biased region" description="Polar residues" evidence="7">
    <location>
        <begin position="214"/>
        <end position="226"/>
    </location>
</feature>
<evidence type="ECO:0000256" key="3">
    <source>
        <dbReference type="ARBA" id="ARBA00011396"/>
    </source>
</evidence>
<dbReference type="AlphaFoldDB" id="A0A194WXN6"/>
<dbReference type="InterPro" id="IPR051371">
    <property type="entry name" value="Ras_palmitoyltransferase"/>
</dbReference>
<dbReference type="PANTHER" id="PTHR13254">
    <property type="entry name" value="GOLGI AUTOANTIGEN, GOLGIN SUBFAMILY A, 7"/>
    <property type="match status" value="1"/>
</dbReference>
<proteinExistence type="inferred from homology"/>
<dbReference type="InParanoid" id="A0A194WXN6"/>
<feature type="compositionally biased region" description="Basic and acidic residues" evidence="7">
    <location>
        <begin position="317"/>
        <end position="327"/>
    </location>
</feature>
<sequence>MRTESSSSALQFTTFSSSTTSTPSTIPPQPSSSFSRRRQGTAQTASHAEPSPAPKTSSSTIRSPDRPPTSNPRIPSPSFQPPYPTPSLPAPSSTPEPQVRVTSPTRWSLRNALIGGGSEFASPFRNRSGTGGSSIAPRGRPRRPSAARLWNPSNSTPRAPAAAGSAKRRHRSPAEERVIAIPLQHPEVLSPREGAGAGGEYPLLTLPEQRASRHSGSTRASLQVERSGSDGGGSNRVSLPRSVSIDLSRRKSGEVSPALSTVPPLDKGKGKETAESKPRVTGLRKRGQSIDHPKATAGITFDKGKRIEMDTDIERGPDVQGQYEEHGTSNLPRNESNISLPGGIGPAISSTNTSIIGSDGPVNPAEEWGPQHPCFPHMNPHVPITSPLYQNTRIIRIRRDWMLEGDLAPTFSNLYPEILDPAGVSEQEFRSMIEKINNDLVPAFNPYGFRNVLDSILGLLTGWVWDDLGFTAVKGRLSRVEKYLEDWNREMEGRSKEGPENAPKIVPLRRTGYMNLDIQVPDPEISYPASEPPDERTVTGLSRTSE</sequence>
<dbReference type="GO" id="GO:0031211">
    <property type="term" value="C:endoplasmic reticulum palmitoyltransferase complex"/>
    <property type="evidence" value="ECO:0007669"/>
    <property type="project" value="TreeGrafter"/>
</dbReference>
<protein>
    <recommendedName>
        <fullName evidence="4">Ras modification protein ERF4</fullName>
    </recommendedName>
</protein>
<feature type="compositionally biased region" description="Basic and acidic residues" evidence="7">
    <location>
        <begin position="266"/>
        <end position="278"/>
    </location>
</feature>
<name>A0A194WXN6_MOLSC</name>
<reference evidence="9 10" key="1">
    <citation type="submission" date="2015-10" db="EMBL/GenBank/DDBJ databases">
        <title>Full genome of DAOMC 229536 Phialocephala scopiformis, a fungal endophyte of spruce producing the potent anti-insectan compound rugulosin.</title>
        <authorList>
            <consortium name="DOE Joint Genome Institute"/>
            <person name="Walker A.K."/>
            <person name="Frasz S.L."/>
            <person name="Seifert K.A."/>
            <person name="Miller J.D."/>
            <person name="Mondo S.J."/>
            <person name="Labutti K."/>
            <person name="Lipzen A."/>
            <person name="Dockter R."/>
            <person name="Kennedy M."/>
            <person name="Grigoriev I.V."/>
            <person name="Spatafora J.W."/>
        </authorList>
    </citation>
    <scope>NUCLEOTIDE SEQUENCE [LARGE SCALE GENOMIC DNA]</scope>
    <source>
        <strain evidence="9 10">CBS 120377</strain>
    </source>
</reference>
<evidence type="ECO:0000256" key="7">
    <source>
        <dbReference type="SAM" id="MobiDB-lite"/>
    </source>
</evidence>
<dbReference type="KEGG" id="psco:LY89DRAFT_785331"/>
<feature type="region of interest" description="Disordered" evidence="7">
    <location>
        <begin position="522"/>
        <end position="546"/>
    </location>
</feature>
<evidence type="ECO:0000313" key="10">
    <source>
        <dbReference type="Proteomes" id="UP000070700"/>
    </source>
</evidence>
<keyword evidence="10" id="KW-1185">Reference proteome</keyword>
<dbReference type="EMBL" id="KQ947423">
    <property type="protein sequence ID" value="KUJ12743.1"/>
    <property type="molecule type" value="Genomic_DNA"/>
</dbReference>
<feature type="compositionally biased region" description="Polar residues" evidence="7">
    <location>
        <begin position="328"/>
        <end position="337"/>
    </location>
</feature>